<evidence type="ECO:0000313" key="1">
    <source>
        <dbReference type="EMBL" id="ATN94951.1"/>
    </source>
</evidence>
<keyword evidence="2" id="KW-1185">Reference proteome</keyword>
<dbReference type="Proteomes" id="UP000259602">
    <property type="component" value="Segment"/>
</dbReference>
<dbReference type="GeneID" id="55605507"/>
<dbReference type="RefSeq" id="YP_009835435.1">
    <property type="nucleotide sequence ID" value="NC_048678.1"/>
</dbReference>
<protein>
    <submittedName>
        <fullName evidence="1">Putative baseplate assembly protein</fullName>
    </submittedName>
</protein>
<organism evidence="1 2">
    <name type="scientific">Leptospira phage LE3</name>
    <dbReference type="NCBI Taxonomy" id="2041382"/>
    <lineage>
        <taxon>Viruses</taxon>
        <taxon>Duplodnaviria</taxon>
        <taxon>Heunggongvirae</taxon>
        <taxon>Uroviricota</taxon>
        <taxon>Caudoviricetes</taxon>
        <taxon>Nylescharonvirus</taxon>
        <taxon>Nylescharonvirus LE3</taxon>
    </lineage>
</organism>
<dbReference type="EMBL" id="MF974396">
    <property type="protein sequence ID" value="ATN94951.1"/>
    <property type="molecule type" value="Genomic_DNA"/>
</dbReference>
<accession>A0A343LE41</accession>
<evidence type="ECO:0000313" key="2">
    <source>
        <dbReference type="Proteomes" id="UP000259602"/>
    </source>
</evidence>
<dbReference type="KEGG" id="vg:55605507"/>
<sequence length="506" mass="54810">MSNKKVIQYSTKDFLTALADIESDSELRKFPARFKRLHAGTVDAINNNLNAVFNSIILRTAFSRPILQDILQLIDYQMSWKKTSVATIQITVVSSATPYVIPKADCIFGTAGTVDQASIQFESREDITVPALATLISRTVYSQTTQPQRTIGVTDGANFQEIDLPDLDILPETLFITINGNQYDLVDSFAESASTDRHFRIYFRSDGSSYIQLPGVDQVDNTSFGQVPPQGQTVYANYATGGGANTNVSANTITEYLGTDSNIVSLNNGSPASGGLDEETIQNAVTIAPLRARTTRYFINRSTGIAIAKEIDGVLYADIVKVGALSCECYIIPVGGGVASSQLLQEVEDLLVSRSPLEEIEVNAYTASYLTTFVNMQIKLLPGFSYVEVAKFSSLAVCQTLHVLGQYIFEIYASNGVQSAIEEINSIYGPIIGYTFTIADSSGIIQILGNVETAVVSKPRKISEIYMALGFVQGLDYANILAPNSDLVPNSGSITNVSTVTLTQVN</sequence>
<reference evidence="1 2" key="1">
    <citation type="journal article" date="2018" name="Sci. Rep.">
        <title>Characterization of LE3 and LE4, the only lytic phages known to infect the spirochete Leptospira.</title>
        <authorList>
            <person name="Schiettekatte O."/>
            <person name="Vincent A.T."/>
            <person name="Malosse C."/>
            <person name="Lechat P."/>
            <person name="Chamot-Rooke J."/>
            <person name="Veyrier F.J."/>
            <person name="Picardeau M."/>
            <person name="Bourhy P."/>
        </authorList>
    </citation>
    <scope>NUCLEOTIDE SEQUENCE [LARGE SCALE GENOMIC DNA]</scope>
</reference>
<name>A0A343LE41_9CAUD</name>
<proteinExistence type="predicted"/>